<feature type="domain" description="ABC transporter" evidence="10">
    <location>
        <begin position="12"/>
        <end position="248"/>
    </location>
</feature>
<evidence type="ECO:0000313" key="11">
    <source>
        <dbReference type="EMBL" id="NYE15193.1"/>
    </source>
</evidence>
<dbReference type="AlphaFoldDB" id="A0A7Y9GES0"/>
<accession>A0A7Y9GES0</accession>
<dbReference type="InterPro" id="IPR017871">
    <property type="entry name" value="ABC_transporter-like_CS"/>
</dbReference>
<evidence type="ECO:0000313" key="12">
    <source>
        <dbReference type="Proteomes" id="UP000591272"/>
    </source>
</evidence>
<organism evidence="11 12">
    <name type="scientific">Actinomadura citrea</name>
    <dbReference type="NCBI Taxonomy" id="46158"/>
    <lineage>
        <taxon>Bacteria</taxon>
        <taxon>Bacillati</taxon>
        <taxon>Actinomycetota</taxon>
        <taxon>Actinomycetes</taxon>
        <taxon>Streptosporangiales</taxon>
        <taxon>Thermomonosporaceae</taxon>
        <taxon>Actinomadura</taxon>
    </lineage>
</organism>
<name>A0A7Y9GES0_9ACTN</name>
<dbReference type="CDD" id="cd03215">
    <property type="entry name" value="ABC_Carb_Monos_II"/>
    <property type="match status" value="1"/>
</dbReference>
<feature type="domain" description="ABC transporter" evidence="10">
    <location>
        <begin position="258"/>
        <end position="506"/>
    </location>
</feature>
<evidence type="ECO:0000256" key="4">
    <source>
        <dbReference type="ARBA" id="ARBA00022597"/>
    </source>
</evidence>
<dbReference type="PANTHER" id="PTHR43790">
    <property type="entry name" value="CARBOHYDRATE TRANSPORT ATP-BINDING PROTEIN MG119-RELATED"/>
    <property type="match status" value="1"/>
</dbReference>
<keyword evidence="5" id="KW-0677">Repeat</keyword>
<keyword evidence="8" id="KW-1278">Translocase</keyword>
<evidence type="ECO:0000256" key="5">
    <source>
        <dbReference type="ARBA" id="ARBA00022737"/>
    </source>
</evidence>
<keyword evidence="12" id="KW-1185">Reference proteome</keyword>
<comment type="subcellular location">
    <subcellularLocation>
        <location evidence="1">Cell membrane</location>
        <topology evidence="1">Peripheral membrane protein</topology>
    </subcellularLocation>
</comment>
<dbReference type="Gene3D" id="3.40.50.300">
    <property type="entry name" value="P-loop containing nucleotide triphosphate hydrolases"/>
    <property type="match status" value="2"/>
</dbReference>
<reference evidence="11 12" key="1">
    <citation type="submission" date="2020-07" db="EMBL/GenBank/DDBJ databases">
        <title>Sequencing the genomes of 1000 actinobacteria strains.</title>
        <authorList>
            <person name="Klenk H.-P."/>
        </authorList>
    </citation>
    <scope>NUCLEOTIDE SEQUENCE [LARGE SCALE GENOMIC DNA]</scope>
    <source>
        <strain evidence="11 12">DSM 43461</strain>
    </source>
</reference>
<sequence>MSAPGRSAPPTLALVNVSKSFGAVRALQGVTLELHAGEVHALAGENGAGKSTVVKTFAGVHRPDAGEVRVDGEPVAFHGPADAQAAGVAVIYQEPTLFPDLSVAENIFMGRQPRGALGRIDRRAMHAETARLFERLGVALDPQQPARGLSIADQQVVEIAKAISRDARVLIMDEPTAALTGQEVARLFAVTRNLQEHGCAVLFISHRLEEIFELCRRVTTLRDGAYVGTDMVAGITPDDLVRRMVGRDLDALYPKQDVTPGEVALKVSRLTREGAFTDVSFEVRRGEIVALAGLVGAGRSEVARAVFGVDRWDAGTVEVGGRALPAGSPTAAMSAGLALVPEDRRQQGLVMDMSIERNMGLTQLRTLRRETGRGGLISRKVERDRAADWGLRLQLKYARLSDAVGVLSGGNQQKVVLAKWLATEPAVLIVDEPTRGIDVGTKAEVHRLLSELAAQDLAVLMISSDLPEVLGMADRVLVMHEGRLTAEIARADATEESVMAAATGRPGTGKAA</sequence>
<evidence type="ECO:0000256" key="8">
    <source>
        <dbReference type="ARBA" id="ARBA00022967"/>
    </source>
</evidence>
<keyword evidence="9" id="KW-0472">Membrane</keyword>
<gene>
    <name evidence="11" type="ORF">BJ999_005489</name>
</gene>
<keyword evidence="4" id="KW-0762">Sugar transport</keyword>
<dbReference type="FunFam" id="3.40.50.300:FF:000127">
    <property type="entry name" value="Ribose import ATP-binding protein RbsA"/>
    <property type="match status" value="1"/>
</dbReference>
<dbReference type="CDD" id="cd03216">
    <property type="entry name" value="ABC_Carb_Monos_I"/>
    <property type="match status" value="1"/>
</dbReference>
<dbReference type="SMART" id="SM00382">
    <property type="entry name" value="AAA"/>
    <property type="match status" value="2"/>
</dbReference>
<dbReference type="InterPro" id="IPR003439">
    <property type="entry name" value="ABC_transporter-like_ATP-bd"/>
</dbReference>
<dbReference type="RefSeq" id="WP_179835931.1">
    <property type="nucleotide sequence ID" value="NZ_BMRD01000016.1"/>
</dbReference>
<proteinExistence type="predicted"/>
<dbReference type="InterPro" id="IPR027417">
    <property type="entry name" value="P-loop_NTPase"/>
</dbReference>
<evidence type="ECO:0000256" key="7">
    <source>
        <dbReference type="ARBA" id="ARBA00022840"/>
    </source>
</evidence>
<evidence type="ECO:0000256" key="6">
    <source>
        <dbReference type="ARBA" id="ARBA00022741"/>
    </source>
</evidence>
<dbReference type="InterPro" id="IPR003593">
    <property type="entry name" value="AAA+_ATPase"/>
</dbReference>
<dbReference type="PROSITE" id="PS00211">
    <property type="entry name" value="ABC_TRANSPORTER_1"/>
    <property type="match status" value="1"/>
</dbReference>
<evidence type="ECO:0000256" key="9">
    <source>
        <dbReference type="ARBA" id="ARBA00023136"/>
    </source>
</evidence>
<comment type="caution">
    <text evidence="11">The sequence shown here is derived from an EMBL/GenBank/DDBJ whole genome shotgun (WGS) entry which is preliminary data.</text>
</comment>
<evidence type="ECO:0000259" key="10">
    <source>
        <dbReference type="PROSITE" id="PS50893"/>
    </source>
</evidence>
<protein>
    <submittedName>
        <fullName evidence="11">Rhamnose transport system ATP-binding protein</fullName>
    </submittedName>
</protein>
<keyword evidence="6" id="KW-0547">Nucleotide-binding</keyword>
<keyword evidence="7 11" id="KW-0067">ATP-binding</keyword>
<dbReference type="PANTHER" id="PTHR43790:SF3">
    <property type="entry name" value="D-ALLOSE IMPORT ATP-BINDING PROTEIN ALSA-RELATED"/>
    <property type="match status" value="1"/>
</dbReference>
<dbReference type="SUPFAM" id="SSF52540">
    <property type="entry name" value="P-loop containing nucleoside triphosphate hydrolases"/>
    <property type="match status" value="2"/>
</dbReference>
<evidence type="ECO:0000256" key="1">
    <source>
        <dbReference type="ARBA" id="ARBA00004202"/>
    </source>
</evidence>
<dbReference type="EMBL" id="JACCBT010000001">
    <property type="protein sequence ID" value="NYE15193.1"/>
    <property type="molecule type" value="Genomic_DNA"/>
</dbReference>
<evidence type="ECO:0000256" key="3">
    <source>
        <dbReference type="ARBA" id="ARBA00022475"/>
    </source>
</evidence>
<keyword evidence="2" id="KW-0813">Transport</keyword>
<dbReference type="Pfam" id="PF00005">
    <property type="entry name" value="ABC_tran"/>
    <property type="match status" value="2"/>
</dbReference>
<dbReference type="GO" id="GO:0005524">
    <property type="term" value="F:ATP binding"/>
    <property type="evidence" value="ECO:0007669"/>
    <property type="project" value="UniProtKB-KW"/>
</dbReference>
<dbReference type="GO" id="GO:0005886">
    <property type="term" value="C:plasma membrane"/>
    <property type="evidence" value="ECO:0007669"/>
    <property type="project" value="UniProtKB-SubCell"/>
</dbReference>
<dbReference type="Proteomes" id="UP000591272">
    <property type="component" value="Unassembled WGS sequence"/>
</dbReference>
<evidence type="ECO:0000256" key="2">
    <source>
        <dbReference type="ARBA" id="ARBA00022448"/>
    </source>
</evidence>
<dbReference type="GO" id="GO:0016887">
    <property type="term" value="F:ATP hydrolysis activity"/>
    <property type="evidence" value="ECO:0007669"/>
    <property type="project" value="InterPro"/>
</dbReference>
<dbReference type="InterPro" id="IPR050107">
    <property type="entry name" value="ABC_carbohydrate_import_ATPase"/>
</dbReference>
<dbReference type="PROSITE" id="PS50893">
    <property type="entry name" value="ABC_TRANSPORTER_2"/>
    <property type="match status" value="2"/>
</dbReference>
<keyword evidence="3" id="KW-1003">Cell membrane</keyword>